<sequence length="277" mass="29942">MGEVLDFNKQVVDEFRAHRGVVGGFFEGARLILLTTTGARSGRAHTVPLGYLPDEDGILVIGSAGGTPRHPAWYHNLLASPEATVEDGTFTYRATAEVLTGAERDDVWARAVEADAGWAAYQEKTTRVLPVVRLRQAGFSPPGGSSFGEALKLVHDAFRRELATIRREVAASGPTLGAQLKINCLVACQGLRGHHDREEQAMFPALAERFPEAAPAIGLLRQEHEKVAALIESLQAAVRSPAADRKRVVSEVDGLVAELLAHLDHEEELVVPLLDLP</sequence>
<evidence type="ECO:0000313" key="5">
    <source>
        <dbReference type="Proteomes" id="UP000542674"/>
    </source>
</evidence>
<dbReference type="SUPFAM" id="SSF50475">
    <property type="entry name" value="FMN-binding split barrel"/>
    <property type="match status" value="1"/>
</dbReference>
<dbReference type="GO" id="GO:0070967">
    <property type="term" value="F:coenzyme F420 binding"/>
    <property type="evidence" value="ECO:0007669"/>
    <property type="project" value="TreeGrafter"/>
</dbReference>
<evidence type="ECO:0000259" key="3">
    <source>
        <dbReference type="Pfam" id="PF01814"/>
    </source>
</evidence>
<protein>
    <submittedName>
        <fullName evidence="4">Deazaflavin-dependent oxidoreductase (Nitroreductase family)</fullName>
    </submittedName>
</protein>
<dbReference type="AlphaFoldDB" id="A0A7W7T1M3"/>
<dbReference type="GO" id="GO:0016491">
    <property type="term" value="F:oxidoreductase activity"/>
    <property type="evidence" value="ECO:0007669"/>
    <property type="project" value="InterPro"/>
</dbReference>
<dbReference type="Pfam" id="PF01814">
    <property type="entry name" value="Hemerythrin"/>
    <property type="match status" value="1"/>
</dbReference>
<comment type="similarity">
    <text evidence="1">Belongs to the F420H(2)-dependent quinone reductase family.</text>
</comment>
<name>A0A7W7T1M3_9PSEU</name>
<dbReference type="NCBIfam" id="TIGR00026">
    <property type="entry name" value="hi_GC_TIGR00026"/>
    <property type="match status" value="1"/>
</dbReference>
<dbReference type="GO" id="GO:0005886">
    <property type="term" value="C:plasma membrane"/>
    <property type="evidence" value="ECO:0007669"/>
    <property type="project" value="TreeGrafter"/>
</dbReference>
<dbReference type="Gene3D" id="2.30.110.10">
    <property type="entry name" value="Electron Transport, Fmn-binding Protein, Chain A"/>
    <property type="match status" value="1"/>
</dbReference>
<evidence type="ECO:0000256" key="2">
    <source>
        <dbReference type="ARBA" id="ARBA00049106"/>
    </source>
</evidence>
<dbReference type="PANTHER" id="PTHR39428">
    <property type="entry name" value="F420H(2)-DEPENDENT QUINONE REDUCTASE RV1261C"/>
    <property type="match status" value="1"/>
</dbReference>
<dbReference type="InterPro" id="IPR004378">
    <property type="entry name" value="F420H2_quin_Rdtase"/>
</dbReference>
<comment type="caution">
    <text evidence="4">The sequence shown here is derived from an EMBL/GenBank/DDBJ whole genome shotgun (WGS) entry which is preliminary data.</text>
</comment>
<comment type="catalytic activity">
    <reaction evidence="2">
        <text>oxidized coenzyme F420-(gamma-L-Glu)(n) + a quinol + H(+) = reduced coenzyme F420-(gamma-L-Glu)(n) + a quinone</text>
        <dbReference type="Rhea" id="RHEA:39663"/>
        <dbReference type="Rhea" id="RHEA-COMP:12939"/>
        <dbReference type="Rhea" id="RHEA-COMP:14378"/>
        <dbReference type="ChEBI" id="CHEBI:15378"/>
        <dbReference type="ChEBI" id="CHEBI:24646"/>
        <dbReference type="ChEBI" id="CHEBI:132124"/>
        <dbReference type="ChEBI" id="CHEBI:133980"/>
        <dbReference type="ChEBI" id="CHEBI:139511"/>
    </reaction>
</comment>
<feature type="domain" description="Hemerythrin-like" evidence="3">
    <location>
        <begin position="149"/>
        <end position="274"/>
    </location>
</feature>
<evidence type="ECO:0000256" key="1">
    <source>
        <dbReference type="ARBA" id="ARBA00008710"/>
    </source>
</evidence>
<dbReference type="InterPro" id="IPR012312">
    <property type="entry name" value="Hemerythrin-like"/>
</dbReference>
<accession>A0A7W7T1M3</accession>
<dbReference type="RefSeq" id="WP_184668207.1">
    <property type="nucleotide sequence ID" value="NZ_BAABAI010000039.1"/>
</dbReference>
<evidence type="ECO:0000313" key="4">
    <source>
        <dbReference type="EMBL" id="MBB4964912.1"/>
    </source>
</evidence>
<keyword evidence="5" id="KW-1185">Reference proteome</keyword>
<dbReference type="CDD" id="cd12108">
    <property type="entry name" value="Hr-like"/>
    <property type="match status" value="1"/>
</dbReference>
<dbReference type="InterPro" id="IPR012349">
    <property type="entry name" value="Split_barrel_FMN-bd"/>
</dbReference>
<dbReference type="Gene3D" id="1.20.120.520">
    <property type="entry name" value="nmb1532 protein domain like"/>
    <property type="match status" value="1"/>
</dbReference>
<reference evidence="4 5" key="1">
    <citation type="submission" date="2020-08" db="EMBL/GenBank/DDBJ databases">
        <title>Sequencing the genomes of 1000 actinobacteria strains.</title>
        <authorList>
            <person name="Klenk H.-P."/>
        </authorList>
    </citation>
    <scope>NUCLEOTIDE SEQUENCE [LARGE SCALE GENOMIC DNA]</scope>
    <source>
        <strain evidence="4 5">DSM 45084</strain>
    </source>
</reference>
<organism evidence="4 5">
    <name type="scientific">Saccharothrix violaceirubra</name>
    <dbReference type="NCBI Taxonomy" id="413306"/>
    <lineage>
        <taxon>Bacteria</taxon>
        <taxon>Bacillati</taxon>
        <taxon>Actinomycetota</taxon>
        <taxon>Actinomycetes</taxon>
        <taxon>Pseudonocardiales</taxon>
        <taxon>Pseudonocardiaceae</taxon>
        <taxon>Saccharothrix</taxon>
    </lineage>
</organism>
<proteinExistence type="inferred from homology"/>
<dbReference type="PANTHER" id="PTHR39428:SF1">
    <property type="entry name" value="F420H(2)-DEPENDENT QUINONE REDUCTASE RV1261C"/>
    <property type="match status" value="1"/>
</dbReference>
<dbReference type="Proteomes" id="UP000542674">
    <property type="component" value="Unassembled WGS sequence"/>
</dbReference>
<gene>
    <name evidence="4" type="ORF">F4559_002271</name>
</gene>
<dbReference type="EMBL" id="JACHJS010000001">
    <property type="protein sequence ID" value="MBB4964912.1"/>
    <property type="molecule type" value="Genomic_DNA"/>
</dbReference>
<dbReference type="Pfam" id="PF04075">
    <property type="entry name" value="F420H2_quin_red"/>
    <property type="match status" value="1"/>
</dbReference>